<name>A0A4Q0Y8U3_9BACT</name>
<reference evidence="2 3" key="1">
    <citation type="submission" date="2017-10" db="EMBL/GenBank/DDBJ databases">
        <title>Genomics of the genus Arcobacter.</title>
        <authorList>
            <person name="Perez-Cataluna A."/>
            <person name="Figueras M.J."/>
        </authorList>
    </citation>
    <scope>NUCLEOTIDE SEQUENCE [LARGE SCALE GENOMIC DNA]</scope>
    <source>
        <strain evidence="2 3">CECT 8993</strain>
    </source>
</reference>
<dbReference type="InterPro" id="IPR036873">
    <property type="entry name" value="Rhodanese-like_dom_sf"/>
</dbReference>
<dbReference type="Pfam" id="PF00581">
    <property type="entry name" value="Rhodanese"/>
    <property type="match status" value="1"/>
</dbReference>
<keyword evidence="2" id="KW-0808">Transferase</keyword>
<dbReference type="InterPro" id="IPR001763">
    <property type="entry name" value="Rhodanese-like_dom"/>
</dbReference>
<evidence type="ECO:0000259" key="1">
    <source>
        <dbReference type="PROSITE" id="PS50206"/>
    </source>
</evidence>
<dbReference type="RefSeq" id="WP_128982642.1">
    <property type="nucleotide sequence ID" value="NZ_PDKJ01000013.1"/>
</dbReference>
<accession>A0A4Q0Y8U3</accession>
<dbReference type="PANTHER" id="PTHR44086:SF10">
    <property type="entry name" value="THIOSULFATE SULFURTRANSFERASE_RHODANESE-LIKE DOMAIN-CONTAINING PROTEIN 3"/>
    <property type="match status" value="1"/>
</dbReference>
<evidence type="ECO:0000313" key="3">
    <source>
        <dbReference type="Proteomes" id="UP000290172"/>
    </source>
</evidence>
<dbReference type="AlphaFoldDB" id="A0A4Q0Y8U3"/>
<comment type="caution">
    <text evidence="2">The sequence shown here is derived from an EMBL/GenBank/DDBJ whole genome shotgun (WGS) entry which is preliminary data.</text>
</comment>
<evidence type="ECO:0000313" key="2">
    <source>
        <dbReference type="EMBL" id="RXJ66650.1"/>
    </source>
</evidence>
<sequence>MNRLIDLPPKNVEFMIKDGVVMIDIRRPDEWKATGVIKNAHKLTFFDAFGNHDIPTWLRNFEKIVTSKEQTFVLICAHANRTRVVGEFLIQQHGYKNVAHLAGGMALWLEEKREVVFE</sequence>
<dbReference type="Gene3D" id="3.40.250.10">
    <property type="entry name" value="Rhodanese-like domain"/>
    <property type="match status" value="1"/>
</dbReference>
<dbReference type="PROSITE" id="PS50206">
    <property type="entry name" value="RHODANESE_3"/>
    <property type="match status" value="1"/>
</dbReference>
<dbReference type="PANTHER" id="PTHR44086">
    <property type="entry name" value="THIOSULFATE SULFURTRANSFERASE RDL2, MITOCHONDRIAL-RELATED"/>
    <property type="match status" value="1"/>
</dbReference>
<proteinExistence type="predicted"/>
<dbReference type="EMBL" id="PDKJ01000013">
    <property type="protein sequence ID" value="RXJ66650.1"/>
    <property type="molecule type" value="Genomic_DNA"/>
</dbReference>
<dbReference type="Proteomes" id="UP000290172">
    <property type="component" value="Unassembled WGS sequence"/>
</dbReference>
<gene>
    <name evidence="2" type="ORF">CRV08_12535</name>
</gene>
<dbReference type="GO" id="GO:0004792">
    <property type="term" value="F:thiosulfate-cyanide sulfurtransferase activity"/>
    <property type="evidence" value="ECO:0007669"/>
    <property type="project" value="TreeGrafter"/>
</dbReference>
<dbReference type="SUPFAM" id="SSF52821">
    <property type="entry name" value="Rhodanese/Cell cycle control phosphatase"/>
    <property type="match status" value="1"/>
</dbReference>
<protein>
    <submittedName>
        <fullName evidence="2">Sulfurtransferase</fullName>
    </submittedName>
</protein>
<feature type="domain" description="Rhodanese" evidence="1">
    <location>
        <begin position="16"/>
        <end position="117"/>
    </location>
</feature>
<organism evidence="2 3">
    <name type="scientific">Halarcobacter ebronensis</name>
    <dbReference type="NCBI Taxonomy" id="1462615"/>
    <lineage>
        <taxon>Bacteria</taxon>
        <taxon>Pseudomonadati</taxon>
        <taxon>Campylobacterota</taxon>
        <taxon>Epsilonproteobacteria</taxon>
        <taxon>Campylobacterales</taxon>
        <taxon>Arcobacteraceae</taxon>
        <taxon>Halarcobacter</taxon>
    </lineage>
</organism>
<dbReference type="CDD" id="cd00158">
    <property type="entry name" value="RHOD"/>
    <property type="match status" value="1"/>
</dbReference>